<evidence type="ECO:0000313" key="2">
    <source>
        <dbReference type="EMBL" id="UOB17243.1"/>
    </source>
</evidence>
<reference evidence="2" key="1">
    <citation type="submission" date="2022-03" db="EMBL/GenBank/DDBJ databases">
        <title>Description of Abyssus ytuae gen. nov., sp. nov., a novel member of the family Flavobacteriaceae isolated from the sediment of Mariana Trench.</title>
        <authorList>
            <person name="Zhang J."/>
            <person name="Xu X."/>
        </authorList>
    </citation>
    <scope>NUCLEOTIDE SEQUENCE</scope>
    <source>
        <strain evidence="2">MT3330</strain>
    </source>
</reference>
<name>A0A9E7D1L5_9FLAO</name>
<gene>
    <name evidence="2" type="ORF">MQE35_16090</name>
</gene>
<proteinExistence type="predicted"/>
<evidence type="ECO:0000256" key="1">
    <source>
        <dbReference type="SAM" id="Phobius"/>
    </source>
</evidence>
<organism evidence="2 3">
    <name type="scientific">Abyssalbus ytuae</name>
    <dbReference type="NCBI Taxonomy" id="2926907"/>
    <lineage>
        <taxon>Bacteria</taxon>
        <taxon>Pseudomonadati</taxon>
        <taxon>Bacteroidota</taxon>
        <taxon>Flavobacteriia</taxon>
        <taxon>Flavobacteriales</taxon>
        <taxon>Flavobacteriaceae</taxon>
        <taxon>Abyssalbus</taxon>
    </lineage>
</organism>
<evidence type="ECO:0008006" key="4">
    <source>
        <dbReference type="Google" id="ProtNLM"/>
    </source>
</evidence>
<dbReference type="EMBL" id="CP094358">
    <property type="protein sequence ID" value="UOB17243.1"/>
    <property type="molecule type" value="Genomic_DNA"/>
</dbReference>
<protein>
    <recommendedName>
        <fullName evidence="4">Anti-sigma factor</fullName>
    </recommendedName>
</protein>
<accession>A0A9E7D1L5</accession>
<keyword evidence="1" id="KW-1133">Transmembrane helix</keyword>
<keyword evidence="1" id="KW-0812">Transmembrane</keyword>
<feature type="transmembrane region" description="Helical" evidence="1">
    <location>
        <begin position="51"/>
        <end position="72"/>
    </location>
</feature>
<keyword evidence="1" id="KW-0472">Membrane</keyword>
<dbReference type="RefSeq" id="WP_255842559.1">
    <property type="nucleotide sequence ID" value="NZ_CP094358.1"/>
</dbReference>
<keyword evidence="3" id="KW-1185">Reference proteome</keyword>
<dbReference type="AlphaFoldDB" id="A0A9E7D1L5"/>
<evidence type="ECO:0000313" key="3">
    <source>
        <dbReference type="Proteomes" id="UP000831290"/>
    </source>
</evidence>
<dbReference type="KEGG" id="fbm:MQE35_16090"/>
<sequence>MIDKFEKYIRENKDVFDDQKADKNKLWMNIQKGLENPESTTPTVPIRKFTLLKLAAGFVFLIGLAAILFFYAGKQRTKQIDVVYYHELRDTDTYYQNLVEQQIKLVKNHPYLSDDDKYEFLSFLDTLDVEYQDLISELKKDINNEKVLEAIVKNYKKRIQLIEAFLQRVNNTKKIRENENVYIL</sequence>
<dbReference type="Proteomes" id="UP000831290">
    <property type="component" value="Chromosome"/>
</dbReference>